<evidence type="ECO:0000256" key="5">
    <source>
        <dbReference type="HAMAP-Rule" id="MF_00376"/>
    </source>
</evidence>
<reference evidence="7" key="2">
    <citation type="submission" date="2021-04" db="EMBL/GenBank/DDBJ databases">
        <authorList>
            <person name="Gilroy R."/>
        </authorList>
    </citation>
    <scope>NUCLEOTIDE SEQUENCE</scope>
    <source>
        <strain evidence="7">ChiHjej12B11-16260</strain>
    </source>
</reference>
<dbReference type="GO" id="GO:0004140">
    <property type="term" value="F:dephospho-CoA kinase activity"/>
    <property type="evidence" value="ECO:0007669"/>
    <property type="project" value="UniProtKB-UniRule"/>
</dbReference>
<dbReference type="PANTHER" id="PTHR10695">
    <property type="entry name" value="DEPHOSPHO-COA KINASE-RELATED"/>
    <property type="match status" value="1"/>
</dbReference>
<sequence length="203" mass="22247">MSLQPTHSNHTPLLIGITGGIGSGKSVVSHILRIAGLPVYDTDSEAKHIMDSPAVKQQISDTWGPELYLADGSLDRRRLAAIVFNDPSQLARLNALVHPAVRNDFASRAAQSTSPLFFVESAILQSAGMDDGLQYVWLVTADPETRIERVMRRNGISRNEVISRIESQTPYRPDDRTRTIVNDGRKAVLPQIIGLLAEIGITL</sequence>
<evidence type="ECO:0000256" key="1">
    <source>
        <dbReference type="ARBA" id="ARBA00009018"/>
    </source>
</evidence>
<comment type="caution">
    <text evidence="7">The sequence shown here is derived from an EMBL/GenBank/DDBJ whole genome shotgun (WGS) entry which is preliminary data.</text>
</comment>
<keyword evidence="3 5" id="KW-0067">ATP-binding</keyword>
<dbReference type="EMBL" id="DXFB01000193">
    <property type="protein sequence ID" value="HIX46032.1"/>
    <property type="molecule type" value="Genomic_DNA"/>
</dbReference>
<dbReference type="GO" id="GO:0005737">
    <property type="term" value="C:cytoplasm"/>
    <property type="evidence" value="ECO:0007669"/>
    <property type="project" value="UniProtKB-SubCell"/>
</dbReference>
<dbReference type="CDD" id="cd02022">
    <property type="entry name" value="DPCK"/>
    <property type="match status" value="1"/>
</dbReference>
<dbReference type="PROSITE" id="PS51219">
    <property type="entry name" value="DPCK"/>
    <property type="match status" value="1"/>
</dbReference>
<comment type="similarity">
    <text evidence="1 5">Belongs to the CoaE family.</text>
</comment>
<gene>
    <name evidence="5 7" type="primary">coaE</name>
    <name evidence="7" type="ORF">H9982_07400</name>
</gene>
<comment type="function">
    <text evidence="5">Catalyzes the phosphorylation of the 3'-hydroxyl group of dephosphocoenzyme A to form coenzyme A.</text>
</comment>
<keyword evidence="5 7" id="KW-0808">Transferase</keyword>
<comment type="pathway">
    <text evidence="5">Cofactor biosynthesis; coenzyme A biosynthesis; CoA from (R)-pantothenate: step 5/5.</text>
</comment>
<proteinExistence type="inferred from homology"/>
<name>A0A9D1VSU6_9BACT</name>
<dbReference type="Pfam" id="PF01121">
    <property type="entry name" value="CoaE"/>
    <property type="match status" value="1"/>
</dbReference>
<dbReference type="Proteomes" id="UP000824246">
    <property type="component" value="Unassembled WGS sequence"/>
</dbReference>
<evidence type="ECO:0000313" key="7">
    <source>
        <dbReference type="EMBL" id="HIX46032.1"/>
    </source>
</evidence>
<evidence type="ECO:0000256" key="3">
    <source>
        <dbReference type="ARBA" id="ARBA00022840"/>
    </source>
</evidence>
<comment type="subcellular location">
    <subcellularLocation>
        <location evidence="5">Cytoplasm</location>
    </subcellularLocation>
</comment>
<dbReference type="GO" id="GO:0005524">
    <property type="term" value="F:ATP binding"/>
    <property type="evidence" value="ECO:0007669"/>
    <property type="project" value="UniProtKB-UniRule"/>
</dbReference>
<evidence type="ECO:0000256" key="6">
    <source>
        <dbReference type="NCBIfam" id="TIGR00152"/>
    </source>
</evidence>
<accession>A0A9D1VSU6</accession>
<dbReference type="NCBIfam" id="TIGR00152">
    <property type="entry name" value="dephospho-CoA kinase"/>
    <property type="match status" value="1"/>
</dbReference>
<reference evidence="7" key="1">
    <citation type="journal article" date="2021" name="PeerJ">
        <title>Extensive microbial diversity within the chicken gut microbiome revealed by metagenomics and culture.</title>
        <authorList>
            <person name="Gilroy R."/>
            <person name="Ravi A."/>
            <person name="Getino M."/>
            <person name="Pursley I."/>
            <person name="Horton D.L."/>
            <person name="Alikhan N.F."/>
            <person name="Baker D."/>
            <person name="Gharbi K."/>
            <person name="Hall N."/>
            <person name="Watson M."/>
            <person name="Adriaenssens E.M."/>
            <person name="Foster-Nyarko E."/>
            <person name="Jarju S."/>
            <person name="Secka A."/>
            <person name="Antonio M."/>
            <person name="Oren A."/>
            <person name="Chaudhuri R.R."/>
            <person name="La Ragione R."/>
            <person name="Hildebrand F."/>
            <person name="Pallen M.J."/>
        </authorList>
    </citation>
    <scope>NUCLEOTIDE SEQUENCE</scope>
    <source>
        <strain evidence="7">ChiHjej12B11-16260</strain>
    </source>
</reference>
<organism evidence="7 8">
    <name type="scientific">Candidatus Barnesiella excrementipullorum</name>
    <dbReference type="NCBI Taxonomy" id="2838479"/>
    <lineage>
        <taxon>Bacteria</taxon>
        <taxon>Pseudomonadati</taxon>
        <taxon>Bacteroidota</taxon>
        <taxon>Bacteroidia</taxon>
        <taxon>Bacteroidales</taxon>
        <taxon>Barnesiellaceae</taxon>
        <taxon>Barnesiella</taxon>
    </lineage>
</organism>
<keyword evidence="4 5" id="KW-0173">Coenzyme A biosynthesis</keyword>
<dbReference type="AlphaFoldDB" id="A0A9D1VSU6"/>
<dbReference type="InterPro" id="IPR027417">
    <property type="entry name" value="P-loop_NTPase"/>
</dbReference>
<protein>
    <recommendedName>
        <fullName evidence="5 6">Dephospho-CoA kinase</fullName>
        <ecNumber evidence="5 6">2.7.1.24</ecNumber>
    </recommendedName>
    <alternativeName>
        <fullName evidence="5">Dephosphocoenzyme A kinase</fullName>
    </alternativeName>
</protein>
<keyword evidence="5 7" id="KW-0418">Kinase</keyword>
<keyword evidence="5" id="KW-0963">Cytoplasm</keyword>
<feature type="binding site" evidence="5">
    <location>
        <begin position="22"/>
        <end position="27"/>
    </location>
    <ligand>
        <name>ATP</name>
        <dbReference type="ChEBI" id="CHEBI:30616"/>
    </ligand>
</feature>
<dbReference type="EC" id="2.7.1.24" evidence="5 6"/>
<comment type="catalytic activity">
    <reaction evidence="5">
        <text>3'-dephospho-CoA + ATP = ADP + CoA + H(+)</text>
        <dbReference type="Rhea" id="RHEA:18245"/>
        <dbReference type="ChEBI" id="CHEBI:15378"/>
        <dbReference type="ChEBI" id="CHEBI:30616"/>
        <dbReference type="ChEBI" id="CHEBI:57287"/>
        <dbReference type="ChEBI" id="CHEBI:57328"/>
        <dbReference type="ChEBI" id="CHEBI:456216"/>
        <dbReference type="EC" id="2.7.1.24"/>
    </reaction>
</comment>
<keyword evidence="2 5" id="KW-0547">Nucleotide-binding</keyword>
<dbReference type="InterPro" id="IPR001977">
    <property type="entry name" value="Depp_CoAkinase"/>
</dbReference>
<dbReference type="PANTHER" id="PTHR10695:SF46">
    <property type="entry name" value="BIFUNCTIONAL COENZYME A SYNTHASE-RELATED"/>
    <property type="match status" value="1"/>
</dbReference>
<dbReference type="Gene3D" id="3.40.50.300">
    <property type="entry name" value="P-loop containing nucleotide triphosphate hydrolases"/>
    <property type="match status" value="1"/>
</dbReference>
<evidence type="ECO:0000256" key="4">
    <source>
        <dbReference type="ARBA" id="ARBA00022993"/>
    </source>
</evidence>
<dbReference type="HAMAP" id="MF_00376">
    <property type="entry name" value="Dephospho_CoA_kinase"/>
    <property type="match status" value="1"/>
</dbReference>
<evidence type="ECO:0000313" key="8">
    <source>
        <dbReference type="Proteomes" id="UP000824246"/>
    </source>
</evidence>
<dbReference type="SUPFAM" id="SSF52540">
    <property type="entry name" value="P-loop containing nucleoside triphosphate hydrolases"/>
    <property type="match status" value="1"/>
</dbReference>
<evidence type="ECO:0000256" key="2">
    <source>
        <dbReference type="ARBA" id="ARBA00022741"/>
    </source>
</evidence>
<dbReference type="GO" id="GO:0015937">
    <property type="term" value="P:coenzyme A biosynthetic process"/>
    <property type="evidence" value="ECO:0007669"/>
    <property type="project" value="UniProtKB-UniRule"/>
</dbReference>